<sequence>MVDLWEDRSRDPSDILRRRIGQAIEDLKGSAEKAIDRSRLRRISAPGFSVALADLEPFSGTIPEGLERIGAGVGRDVVLVVDEAQQALVSEGGMDAMFALKAARDVMNIRADGPRLFLIMTGSHRSKLAELVISARAPFYGGSVQDFPVLGESFVRTVLEQLAAAQNVSIPIDEGVAAFEILMHRPEAFMQAVRDEIFEAALSGEKLDLRARAEAVRAALWGNLEAELDGLSGIQRALFEALMDGGEGFSPFSKPALEDVARRARAKSVSKSAVQQAMKSLVEKELVWQPGAGRYAVDNQDMLDMHRRQKSQAS</sequence>
<gene>
    <name evidence="1" type="ORF">roselon_01291</name>
</gene>
<dbReference type="AlphaFoldDB" id="W8RR67"/>
<dbReference type="EMBL" id="CP004372">
    <property type="protein sequence ID" value="AHM03679.1"/>
    <property type="molecule type" value="Genomic_DNA"/>
</dbReference>
<dbReference type="PATRIC" id="fig|1294273.3.peg.1268"/>
<name>W8RR67_9RHOB</name>
<dbReference type="Proteomes" id="UP000019593">
    <property type="component" value="Chromosome"/>
</dbReference>
<dbReference type="Gene3D" id="3.40.50.300">
    <property type="entry name" value="P-loop containing nucleotide triphosphate hydrolases"/>
    <property type="match status" value="1"/>
</dbReference>
<keyword evidence="2" id="KW-1185">Reference proteome</keyword>
<dbReference type="SUPFAM" id="SSF52540">
    <property type="entry name" value="P-loop containing nucleoside triphosphate hydrolases"/>
    <property type="match status" value="1"/>
</dbReference>
<organism evidence="1 2">
    <name type="scientific">Roseicyclus elongatus DSM 19469</name>
    <dbReference type="NCBI Taxonomy" id="1294273"/>
    <lineage>
        <taxon>Bacteria</taxon>
        <taxon>Pseudomonadati</taxon>
        <taxon>Pseudomonadota</taxon>
        <taxon>Alphaproteobacteria</taxon>
        <taxon>Rhodobacterales</taxon>
        <taxon>Roseobacteraceae</taxon>
        <taxon>Roseicyclus</taxon>
    </lineage>
</organism>
<dbReference type="HOGENOM" id="CLU_043775_1_0_5"/>
<protein>
    <submittedName>
        <fullName evidence="1">Uncharacterized protein</fullName>
    </submittedName>
</protein>
<dbReference type="eggNOG" id="COG1672">
    <property type="taxonomic scope" value="Bacteria"/>
</dbReference>
<proteinExistence type="predicted"/>
<reference evidence="1 2" key="1">
    <citation type="submission" date="2013-03" db="EMBL/GenBank/DDBJ databases">
        <authorList>
            <person name="Fiebig A."/>
            <person name="Goeker M."/>
            <person name="Klenk H.-P.P."/>
        </authorList>
    </citation>
    <scope>NUCLEOTIDE SEQUENCE [LARGE SCALE GENOMIC DNA]</scope>
    <source>
        <strain evidence="2">DSM 19469</strain>
    </source>
</reference>
<dbReference type="KEGG" id="red:roselon_01291"/>
<evidence type="ECO:0000313" key="2">
    <source>
        <dbReference type="Proteomes" id="UP000019593"/>
    </source>
</evidence>
<dbReference type="InterPro" id="IPR027417">
    <property type="entry name" value="P-loop_NTPase"/>
</dbReference>
<evidence type="ECO:0000313" key="1">
    <source>
        <dbReference type="EMBL" id="AHM03679.1"/>
    </source>
</evidence>
<accession>W8RR67</accession>